<evidence type="ECO:0000313" key="2">
    <source>
        <dbReference type="Proteomes" id="UP000824025"/>
    </source>
</evidence>
<comment type="caution">
    <text evidence="1">The sequence shown here is derived from an EMBL/GenBank/DDBJ whole genome shotgun (WGS) entry which is preliminary data.</text>
</comment>
<dbReference type="Proteomes" id="UP000824025">
    <property type="component" value="Unassembled WGS sequence"/>
</dbReference>
<name>A0A9D2D7C2_9FIRM</name>
<evidence type="ECO:0000313" key="1">
    <source>
        <dbReference type="EMBL" id="HIZ09786.1"/>
    </source>
</evidence>
<sequence length="104" mass="12295">MENKQYVYLITLDWATEDDKGFEFDICATPQKAFEIFRKRIKAEKNPNNSWVGEEVFAEDGCVKESYILDTFVDRTFSKSSRWCISDDDTGRFSDIYLRRVLLQ</sequence>
<dbReference type="EMBL" id="DXCF01000025">
    <property type="protein sequence ID" value="HIZ09786.1"/>
    <property type="molecule type" value="Genomic_DNA"/>
</dbReference>
<organism evidence="1 2">
    <name type="scientific">Candidatus Borkfalkia avicola</name>
    <dbReference type="NCBI Taxonomy" id="2838503"/>
    <lineage>
        <taxon>Bacteria</taxon>
        <taxon>Bacillati</taxon>
        <taxon>Bacillota</taxon>
        <taxon>Clostridia</taxon>
        <taxon>Christensenellales</taxon>
        <taxon>Christensenellaceae</taxon>
        <taxon>Candidatus Borkfalkia</taxon>
    </lineage>
</organism>
<reference evidence="1" key="2">
    <citation type="submission" date="2021-04" db="EMBL/GenBank/DDBJ databases">
        <authorList>
            <person name="Gilroy R."/>
        </authorList>
    </citation>
    <scope>NUCLEOTIDE SEQUENCE</scope>
    <source>
        <strain evidence="1">CHK192-19661</strain>
    </source>
</reference>
<gene>
    <name evidence="1" type="ORF">H9726_04775</name>
</gene>
<protein>
    <submittedName>
        <fullName evidence="1">Uncharacterized protein</fullName>
    </submittedName>
</protein>
<accession>A0A9D2D7C2</accession>
<dbReference type="AlphaFoldDB" id="A0A9D2D7C2"/>
<proteinExistence type="predicted"/>
<reference evidence="1" key="1">
    <citation type="journal article" date="2021" name="PeerJ">
        <title>Extensive microbial diversity within the chicken gut microbiome revealed by metagenomics and culture.</title>
        <authorList>
            <person name="Gilroy R."/>
            <person name="Ravi A."/>
            <person name="Getino M."/>
            <person name="Pursley I."/>
            <person name="Horton D.L."/>
            <person name="Alikhan N.F."/>
            <person name="Baker D."/>
            <person name="Gharbi K."/>
            <person name="Hall N."/>
            <person name="Watson M."/>
            <person name="Adriaenssens E.M."/>
            <person name="Foster-Nyarko E."/>
            <person name="Jarju S."/>
            <person name="Secka A."/>
            <person name="Antonio M."/>
            <person name="Oren A."/>
            <person name="Chaudhuri R.R."/>
            <person name="La Ragione R."/>
            <person name="Hildebrand F."/>
            <person name="Pallen M.J."/>
        </authorList>
    </citation>
    <scope>NUCLEOTIDE SEQUENCE</scope>
    <source>
        <strain evidence="1">CHK192-19661</strain>
    </source>
</reference>